<dbReference type="Pfam" id="PF01263">
    <property type="entry name" value="Aldose_epim"/>
    <property type="match status" value="1"/>
</dbReference>
<dbReference type="InterPro" id="IPR047215">
    <property type="entry name" value="Galactose_mutarotase-like"/>
</dbReference>
<dbReference type="RefSeq" id="WP_242286338.1">
    <property type="nucleotide sequence ID" value="NZ_JAKKSL010000002.1"/>
</dbReference>
<dbReference type="InterPro" id="IPR008183">
    <property type="entry name" value="Aldose_1/G6P_1-epimerase"/>
</dbReference>
<dbReference type="CDD" id="cd09019">
    <property type="entry name" value="galactose_mutarotase_like"/>
    <property type="match status" value="1"/>
</dbReference>
<name>A0ABS9X138_9GAMM</name>
<evidence type="ECO:0000256" key="8">
    <source>
        <dbReference type="PIRNR" id="PIRNR005096"/>
    </source>
</evidence>
<dbReference type="PANTHER" id="PTHR10091">
    <property type="entry name" value="ALDOSE-1-EPIMERASE"/>
    <property type="match status" value="1"/>
</dbReference>
<dbReference type="Gene3D" id="2.70.98.10">
    <property type="match status" value="1"/>
</dbReference>
<keyword evidence="6 8" id="KW-0413">Isomerase</keyword>
<evidence type="ECO:0000256" key="2">
    <source>
        <dbReference type="ARBA" id="ARBA00005028"/>
    </source>
</evidence>
<evidence type="ECO:0000256" key="6">
    <source>
        <dbReference type="ARBA" id="ARBA00023235"/>
    </source>
</evidence>
<evidence type="ECO:0000313" key="9">
    <source>
        <dbReference type="EMBL" id="MCI2283964.1"/>
    </source>
</evidence>
<keyword evidence="7 8" id="KW-0119">Carbohydrate metabolism</keyword>
<sequence length="329" mass="36634">MKELQTVCLENNQGMTVEIINYGARIKSIHFPVNGVATEMTVGYPDPNGYLADAFYLGATCGRVCNRIEEGKFDLKGVSYQLAQNENEHCLHGGGDNFSYRYWQIESSSSSAVTLTLKSPDGDQGFPGELNLQVMYHLTENNALEMRYHATVDVPTPINITNHAYFNLGENSCELLDLQLDASNMLERKDNGLPSGNILPVANSDFDFTEFANIGDKQSNTTDSNLIEMACFDHCFVLDDTEITIPKAVLLSKNNGVKMTLFTDQPAVQLYTGVGLSGEFRAYQGVCLEAQNYSNAVNISHFPNSILQPNEEYKRTIIYHFESIDLDKK</sequence>
<evidence type="ECO:0000256" key="4">
    <source>
        <dbReference type="ARBA" id="ARBA00013185"/>
    </source>
</evidence>
<gene>
    <name evidence="9" type="ORF">L3081_11820</name>
</gene>
<protein>
    <recommendedName>
        <fullName evidence="5 8">Aldose 1-epimerase</fullName>
        <ecNumber evidence="4 8">5.1.3.3</ecNumber>
    </recommendedName>
</protein>
<comment type="similarity">
    <text evidence="3 8">Belongs to the aldose epimerase family.</text>
</comment>
<dbReference type="EC" id="5.1.3.3" evidence="4 8"/>
<accession>A0ABS9X138</accession>
<evidence type="ECO:0000256" key="3">
    <source>
        <dbReference type="ARBA" id="ARBA00006206"/>
    </source>
</evidence>
<evidence type="ECO:0000256" key="7">
    <source>
        <dbReference type="ARBA" id="ARBA00023277"/>
    </source>
</evidence>
<evidence type="ECO:0000313" key="10">
    <source>
        <dbReference type="Proteomes" id="UP001139646"/>
    </source>
</evidence>
<dbReference type="InterPro" id="IPR018052">
    <property type="entry name" value="Ald1_epimerase_CS"/>
</dbReference>
<comment type="pathway">
    <text evidence="2 8">Carbohydrate metabolism; hexose metabolism.</text>
</comment>
<proteinExistence type="inferred from homology"/>
<evidence type="ECO:0000256" key="1">
    <source>
        <dbReference type="ARBA" id="ARBA00001614"/>
    </source>
</evidence>
<dbReference type="NCBIfam" id="NF008277">
    <property type="entry name" value="PRK11055.1"/>
    <property type="match status" value="1"/>
</dbReference>
<dbReference type="PANTHER" id="PTHR10091:SF0">
    <property type="entry name" value="GALACTOSE MUTAROTASE"/>
    <property type="match status" value="1"/>
</dbReference>
<comment type="catalytic activity">
    <reaction evidence="1 8">
        <text>alpha-D-glucose = beta-D-glucose</text>
        <dbReference type="Rhea" id="RHEA:10264"/>
        <dbReference type="ChEBI" id="CHEBI:15903"/>
        <dbReference type="ChEBI" id="CHEBI:17925"/>
        <dbReference type="EC" id="5.1.3.3"/>
    </reaction>
</comment>
<dbReference type="InterPro" id="IPR011013">
    <property type="entry name" value="Gal_mutarotase_sf_dom"/>
</dbReference>
<dbReference type="PIRSF" id="PIRSF005096">
    <property type="entry name" value="GALM"/>
    <property type="match status" value="1"/>
</dbReference>
<dbReference type="Proteomes" id="UP001139646">
    <property type="component" value="Unassembled WGS sequence"/>
</dbReference>
<evidence type="ECO:0000256" key="5">
    <source>
        <dbReference type="ARBA" id="ARBA00014165"/>
    </source>
</evidence>
<dbReference type="EMBL" id="JAKKSL010000002">
    <property type="protein sequence ID" value="MCI2283964.1"/>
    <property type="molecule type" value="Genomic_DNA"/>
</dbReference>
<dbReference type="SUPFAM" id="SSF74650">
    <property type="entry name" value="Galactose mutarotase-like"/>
    <property type="match status" value="1"/>
</dbReference>
<dbReference type="InterPro" id="IPR015443">
    <property type="entry name" value="Aldose_1-epimerase"/>
</dbReference>
<reference evidence="9" key="1">
    <citation type="submission" date="2022-01" db="EMBL/GenBank/DDBJ databases">
        <title>Colwellia maritima, isolated from seawater.</title>
        <authorList>
            <person name="Kristyanto S."/>
            <person name="Jung J."/>
            <person name="Jeon C.O."/>
        </authorList>
    </citation>
    <scope>NUCLEOTIDE SEQUENCE</scope>
    <source>
        <strain evidence="9">MSW7</strain>
    </source>
</reference>
<dbReference type="InterPro" id="IPR014718">
    <property type="entry name" value="GH-type_carb-bd"/>
</dbReference>
<comment type="caution">
    <text evidence="9">The sequence shown here is derived from an EMBL/GenBank/DDBJ whole genome shotgun (WGS) entry which is preliminary data.</text>
</comment>
<organism evidence="9 10">
    <name type="scientific">Colwellia maritima</name>
    <dbReference type="NCBI Taxonomy" id="2912588"/>
    <lineage>
        <taxon>Bacteria</taxon>
        <taxon>Pseudomonadati</taxon>
        <taxon>Pseudomonadota</taxon>
        <taxon>Gammaproteobacteria</taxon>
        <taxon>Alteromonadales</taxon>
        <taxon>Colwelliaceae</taxon>
        <taxon>Colwellia</taxon>
    </lineage>
</organism>
<dbReference type="PROSITE" id="PS00545">
    <property type="entry name" value="ALDOSE_1_EPIMERASE"/>
    <property type="match status" value="1"/>
</dbReference>
<keyword evidence="10" id="KW-1185">Reference proteome</keyword>